<protein>
    <submittedName>
        <fullName evidence="2">Transposase InsO family protein</fullName>
    </submittedName>
</protein>
<proteinExistence type="predicted"/>
<dbReference type="InterPro" id="IPR036397">
    <property type="entry name" value="RNaseH_sf"/>
</dbReference>
<name>A0A840XNY9_9MICO</name>
<dbReference type="AlphaFoldDB" id="A0A840XNY9"/>
<organism evidence="2 3">
    <name type="scientific">Microcella frigidaquae</name>
    <dbReference type="NCBI Taxonomy" id="424758"/>
    <lineage>
        <taxon>Bacteria</taxon>
        <taxon>Bacillati</taxon>
        <taxon>Actinomycetota</taxon>
        <taxon>Actinomycetes</taxon>
        <taxon>Micrococcales</taxon>
        <taxon>Microbacteriaceae</taxon>
        <taxon>Microcella</taxon>
    </lineage>
</organism>
<dbReference type="Proteomes" id="UP000552883">
    <property type="component" value="Unassembled WGS sequence"/>
</dbReference>
<comment type="caution">
    <text evidence="2">The sequence shown here is derived from an EMBL/GenBank/DDBJ whole genome shotgun (WGS) entry which is preliminary data.</text>
</comment>
<dbReference type="Gene3D" id="3.30.420.10">
    <property type="entry name" value="Ribonuclease H-like superfamily/Ribonuclease H"/>
    <property type="match status" value="1"/>
</dbReference>
<reference evidence="2 3" key="1">
    <citation type="submission" date="2020-08" db="EMBL/GenBank/DDBJ databases">
        <title>Sequencing the genomes of 1000 actinobacteria strains.</title>
        <authorList>
            <person name="Klenk H.-P."/>
        </authorList>
    </citation>
    <scope>NUCLEOTIDE SEQUENCE [LARGE SCALE GENOMIC DNA]</scope>
    <source>
        <strain evidence="2 3">DSM 23889</strain>
    </source>
</reference>
<accession>A0A840XNY9</accession>
<dbReference type="GO" id="GO:0015074">
    <property type="term" value="P:DNA integration"/>
    <property type="evidence" value="ECO:0007669"/>
    <property type="project" value="InterPro"/>
</dbReference>
<evidence type="ECO:0000313" key="2">
    <source>
        <dbReference type="EMBL" id="MBB5617629.1"/>
    </source>
</evidence>
<dbReference type="GO" id="GO:0003676">
    <property type="term" value="F:nucleic acid binding"/>
    <property type="evidence" value="ECO:0007669"/>
    <property type="project" value="InterPro"/>
</dbReference>
<gene>
    <name evidence="2" type="ORF">BJ959_001125</name>
</gene>
<keyword evidence="3" id="KW-1185">Reference proteome</keyword>
<dbReference type="PANTHER" id="PTHR46889">
    <property type="entry name" value="TRANSPOSASE INSF FOR INSERTION SEQUENCE IS3B-RELATED"/>
    <property type="match status" value="1"/>
</dbReference>
<dbReference type="Pfam" id="PF13683">
    <property type="entry name" value="rve_3"/>
    <property type="match status" value="1"/>
</dbReference>
<dbReference type="EMBL" id="JACHBS010000001">
    <property type="protein sequence ID" value="MBB5617629.1"/>
    <property type="molecule type" value="Genomic_DNA"/>
</dbReference>
<evidence type="ECO:0000259" key="1">
    <source>
        <dbReference type="Pfam" id="PF13683"/>
    </source>
</evidence>
<sequence>MLIFVQNSRSFTRGCDGAPGDRIGARPVTSFIQFDGLPTTPSDQVLLPPVEPSQFTSWLFGTRMREAGLMGSMGKVASAYDNALMESFWGSMQIELLDRRAWGTRRELATAMFEWIEGFYNRRRRHSALGYLSPDEFETLHKSAVTAA</sequence>
<dbReference type="InterPro" id="IPR050900">
    <property type="entry name" value="Transposase_IS3/IS150/IS904"/>
</dbReference>
<dbReference type="SUPFAM" id="SSF53098">
    <property type="entry name" value="Ribonuclease H-like"/>
    <property type="match status" value="1"/>
</dbReference>
<dbReference type="InterPro" id="IPR012337">
    <property type="entry name" value="RNaseH-like_sf"/>
</dbReference>
<dbReference type="OrthoDB" id="4281720at2"/>
<evidence type="ECO:0000313" key="3">
    <source>
        <dbReference type="Proteomes" id="UP000552883"/>
    </source>
</evidence>
<dbReference type="InterPro" id="IPR001584">
    <property type="entry name" value="Integrase_cat-core"/>
</dbReference>
<dbReference type="PANTHER" id="PTHR46889:SF4">
    <property type="entry name" value="TRANSPOSASE INSO FOR INSERTION SEQUENCE ELEMENT IS911B-RELATED"/>
    <property type="match status" value="1"/>
</dbReference>
<feature type="domain" description="Integrase catalytic" evidence="1">
    <location>
        <begin position="72"/>
        <end position="134"/>
    </location>
</feature>